<name>A0A4U5MCD6_STECR</name>
<organism evidence="2 3">
    <name type="scientific">Steinernema carpocapsae</name>
    <name type="common">Entomopathogenic nematode</name>
    <dbReference type="NCBI Taxonomy" id="34508"/>
    <lineage>
        <taxon>Eukaryota</taxon>
        <taxon>Metazoa</taxon>
        <taxon>Ecdysozoa</taxon>
        <taxon>Nematoda</taxon>
        <taxon>Chromadorea</taxon>
        <taxon>Rhabditida</taxon>
        <taxon>Tylenchina</taxon>
        <taxon>Panagrolaimomorpha</taxon>
        <taxon>Strongyloidoidea</taxon>
        <taxon>Steinernematidae</taxon>
        <taxon>Steinernema</taxon>
    </lineage>
</organism>
<feature type="transmembrane region" description="Helical" evidence="1">
    <location>
        <begin position="97"/>
        <end position="124"/>
    </location>
</feature>
<dbReference type="Gene3D" id="1.20.1070.10">
    <property type="entry name" value="Rhodopsin 7-helix transmembrane proteins"/>
    <property type="match status" value="1"/>
</dbReference>
<reference evidence="2 3" key="2">
    <citation type="journal article" date="2019" name="G3 (Bethesda)">
        <title>Hybrid Assembly of the Genome of the Entomopathogenic Nematode Steinernema carpocapsae Identifies the X-Chromosome.</title>
        <authorList>
            <person name="Serra L."/>
            <person name="Macchietto M."/>
            <person name="Macias-Munoz A."/>
            <person name="McGill C.J."/>
            <person name="Rodriguez I.M."/>
            <person name="Rodriguez B."/>
            <person name="Murad R."/>
            <person name="Mortazavi A."/>
        </authorList>
    </citation>
    <scope>NUCLEOTIDE SEQUENCE [LARGE SCALE GENOMIC DNA]</scope>
    <source>
        <strain evidence="2 3">ALL</strain>
    </source>
</reference>
<comment type="caution">
    <text evidence="2">The sequence shown here is derived from an EMBL/GenBank/DDBJ whole genome shotgun (WGS) entry which is preliminary data.</text>
</comment>
<reference evidence="2 3" key="1">
    <citation type="journal article" date="2015" name="Genome Biol.">
        <title>Comparative genomics of Steinernema reveals deeply conserved gene regulatory networks.</title>
        <authorList>
            <person name="Dillman A.R."/>
            <person name="Macchietto M."/>
            <person name="Porter C.F."/>
            <person name="Rogers A."/>
            <person name="Williams B."/>
            <person name="Antoshechkin I."/>
            <person name="Lee M.M."/>
            <person name="Goodwin Z."/>
            <person name="Lu X."/>
            <person name="Lewis E.E."/>
            <person name="Goodrich-Blair H."/>
            <person name="Stock S.P."/>
            <person name="Adams B.J."/>
            <person name="Sternberg P.W."/>
            <person name="Mortazavi A."/>
        </authorList>
    </citation>
    <scope>NUCLEOTIDE SEQUENCE [LARGE SCALE GENOMIC DNA]</scope>
    <source>
        <strain evidence="2 3">ALL</strain>
    </source>
</reference>
<evidence type="ECO:0000313" key="3">
    <source>
        <dbReference type="Proteomes" id="UP000298663"/>
    </source>
</evidence>
<dbReference type="SUPFAM" id="SSF81321">
    <property type="entry name" value="Family A G protein-coupled receptor-like"/>
    <property type="match status" value="1"/>
</dbReference>
<dbReference type="AlphaFoldDB" id="A0A4U5MCD6"/>
<dbReference type="Pfam" id="PF10320">
    <property type="entry name" value="7TM_GPCR_Srsx"/>
    <property type="match status" value="1"/>
</dbReference>
<keyword evidence="3" id="KW-1185">Reference proteome</keyword>
<protein>
    <recommendedName>
        <fullName evidence="4">7TM GPCR serpentine receptor class x (Srx) domain-containing protein</fullName>
    </recommendedName>
</protein>
<evidence type="ECO:0008006" key="4">
    <source>
        <dbReference type="Google" id="ProtNLM"/>
    </source>
</evidence>
<feature type="transmembrane region" description="Helical" evidence="1">
    <location>
        <begin position="14"/>
        <end position="36"/>
    </location>
</feature>
<gene>
    <name evidence="2" type="ORF">L596_023027</name>
</gene>
<dbReference type="Proteomes" id="UP000298663">
    <property type="component" value="Unassembled WGS sequence"/>
</dbReference>
<evidence type="ECO:0000313" key="2">
    <source>
        <dbReference type="EMBL" id="TKR66787.1"/>
    </source>
</evidence>
<dbReference type="EMBL" id="AZBU02000008">
    <property type="protein sequence ID" value="TKR66787.1"/>
    <property type="molecule type" value="Genomic_DNA"/>
</dbReference>
<accession>A0A4U5MCD6</accession>
<dbReference type="InterPro" id="IPR019424">
    <property type="entry name" value="7TM_GPCR_Srsx"/>
</dbReference>
<feature type="transmembrane region" description="Helical" evidence="1">
    <location>
        <begin position="57"/>
        <end position="77"/>
    </location>
</feature>
<proteinExistence type="predicted"/>
<keyword evidence="1" id="KW-0812">Transmembrane</keyword>
<keyword evidence="1" id="KW-1133">Transmembrane helix</keyword>
<keyword evidence="1" id="KW-0472">Membrane</keyword>
<evidence type="ECO:0000256" key="1">
    <source>
        <dbReference type="SAM" id="Phobius"/>
    </source>
</evidence>
<sequence>MVYAVKDPNRNPNLIFWFGSVLYSLEHGIPFGNIFIATDRLVAVQSPLLYGKRYSKLIFRAYVFIVPTSSVVTLLLFSFNQTFQPPGINFGQHVNILALHVFQAFNVGFCFINTVISVAFLLCLMKFVKRQSTGVNTSLLQTMKRVRSK</sequence>